<sequence>MAASSGYIGRLGSFDKAREPFSSYIERMELFFLANNISSSSPSEEKAVQERKKAIFLTEIGPEIYVTLTNLLSPAKPKDESFDTIISKLKNHFDPKPLEITESCKFGTRNQKNGGTITRKAMPGHTSLPKAEGKLKGAMIPRVTDVMAHIHLRTAPSKTQSATTATRKDILLQPDSQNPDIKGKMGENHDQEKCMKLRMIQSKSQMI</sequence>
<evidence type="ECO:0000313" key="3">
    <source>
        <dbReference type="Proteomes" id="UP001152320"/>
    </source>
</evidence>
<dbReference type="Proteomes" id="UP001152320">
    <property type="component" value="Chromosome 15"/>
</dbReference>
<accession>A0A9Q1BJB5</accession>
<gene>
    <name evidence="2" type="ORF">HOLleu_29691</name>
</gene>
<dbReference type="AlphaFoldDB" id="A0A9Q1BJB5"/>
<proteinExistence type="predicted"/>
<protein>
    <submittedName>
        <fullName evidence="2">Uncharacterized protein</fullName>
    </submittedName>
</protein>
<organism evidence="2 3">
    <name type="scientific">Holothuria leucospilota</name>
    <name type="common">Black long sea cucumber</name>
    <name type="synonym">Mertensiothuria leucospilota</name>
    <dbReference type="NCBI Taxonomy" id="206669"/>
    <lineage>
        <taxon>Eukaryota</taxon>
        <taxon>Metazoa</taxon>
        <taxon>Echinodermata</taxon>
        <taxon>Eleutherozoa</taxon>
        <taxon>Echinozoa</taxon>
        <taxon>Holothuroidea</taxon>
        <taxon>Aspidochirotacea</taxon>
        <taxon>Aspidochirotida</taxon>
        <taxon>Holothuriidae</taxon>
        <taxon>Holothuria</taxon>
    </lineage>
</organism>
<dbReference type="OrthoDB" id="6496131at2759"/>
<dbReference type="EMBL" id="JAIZAY010000015">
    <property type="protein sequence ID" value="KAJ8027678.1"/>
    <property type="molecule type" value="Genomic_DNA"/>
</dbReference>
<evidence type="ECO:0000256" key="1">
    <source>
        <dbReference type="SAM" id="MobiDB-lite"/>
    </source>
</evidence>
<feature type="region of interest" description="Disordered" evidence="1">
    <location>
        <begin position="107"/>
        <end position="128"/>
    </location>
</feature>
<evidence type="ECO:0000313" key="2">
    <source>
        <dbReference type="EMBL" id="KAJ8027678.1"/>
    </source>
</evidence>
<reference evidence="2" key="1">
    <citation type="submission" date="2021-10" db="EMBL/GenBank/DDBJ databases">
        <title>Tropical sea cucumber genome reveals ecological adaptation and Cuvierian tubules defense mechanism.</title>
        <authorList>
            <person name="Chen T."/>
        </authorList>
    </citation>
    <scope>NUCLEOTIDE SEQUENCE</scope>
    <source>
        <strain evidence="2">Nanhai2018</strain>
        <tissue evidence="2">Muscle</tissue>
    </source>
</reference>
<name>A0A9Q1BJB5_HOLLE</name>
<keyword evidence="3" id="KW-1185">Reference proteome</keyword>
<comment type="caution">
    <text evidence="2">The sequence shown here is derived from an EMBL/GenBank/DDBJ whole genome shotgun (WGS) entry which is preliminary data.</text>
</comment>